<keyword evidence="6" id="KW-0046">Antibiotic resistance</keyword>
<dbReference type="EMBL" id="BOML01000018">
    <property type="protein sequence ID" value="GIE00573.1"/>
    <property type="molecule type" value="Genomic_DNA"/>
</dbReference>
<keyword evidence="5" id="KW-0067">ATP-binding</keyword>
<keyword evidence="9" id="KW-1185">Reference proteome</keyword>
<evidence type="ECO:0000256" key="6">
    <source>
        <dbReference type="ARBA" id="ARBA00023251"/>
    </source>
</evidence>
<dbReference type="InterPro" id="IPR011009">
    <property type="entry name" value="Kinase-like_dom_sf"/>
</dbReference>
<protein>
    <submittedName>
        <fullName evidence="8">Phosphotransferase</fullName>
    </submittedName>
</protein>
<evidence type="ECO:0000259" key="7">
    <source>
        <dbReference type="Pfam" id="PF01636"/>
    </source>
</evidence>
<dbReference type="PIRSF" id="PIRSF000706">
    <property type="entry name" value="Kanamycin_kin"/>
    <property type="match status" value="1"/>
</dbReference>
<evidence type="ECO:0000256" key="5">
    <source>
        <dbReference type="ARBA" id="ARBA00022840"/>
    </source>
</evidence>
<evidence type="ECO:0000256" key="4">
    <source>
        <dbReference type="ARBA" id="ARBA00022777"/>
    </source>
</evidence>
<dbReference type="RefSeq" id="WP_239132263.1">
    <property type="nucleotide sequence ID" value="NZ_BAAATX010000031.1"/>
</dbReference>
<dbReference type="PANTHER" id="PTHR21310:SF41">
    <property type="entry name" value="3'-PHOSPHOTRANSFERASE, PUTATIVE-RELATED"/>
    <property type="match status" value="1"/>
</dbReference>
<dbReference type="SUPFAM" id="SSF56112">
    <property type="entry name" value="Protein kinase-like (PK-like)"/>
    <property type="match status" value="1"/>
</dbReference>
<dbReference type="PANTHER" id="PTHR21310">
    <property type="entry name" value="AMINOGLYCOSIDE PHOSPHOTRANSFERASE-RELATED-RELATED"/>
    <property type="match status" value="1"/>
</dbReference>
<reference evidence="8 9" key="1">
    <citation type="submission" date="2021-01" db="EMBL/GenBank/DDBJ databases">
        <title>Whole genome shotgun sequence of Actinoplanes durhamensis NBRC 14914.</title>
        <authorList>
            <person name="Komaki H."/>
            <person name="Tamura T."/>
        </authorList>
    </citation>
    <scope>NUCLEOTIDE SEQUENCE [LARGE SCALE GENOMIC DNA]</scope>
    <source>
        <strain evidence="8 9">NBRC 14914</strain>
    </source>
</reference>
<comment type="similarity">
    <text evidence="1">Belongs to the aminoglycoside phosphotransferase family.</text>
</comment>
<sequence>MQPPETDFGTDIDVPAAVTAIAAGRRLTPIWRNVVGGLTYRIDDDYFVKFAPKGVNLPLAQEAGRLAWAARWTPVPEVVSAGQDDTGAWLVTKAIDARSAVDRHWKAHPATAVKAIADGLRELHHGVPVKECPFDWSVERRLAGADRNPGNGAAWRRAATPPPIDRLVVCHGDPCAPNTLIGDDGRWRAHVDMATMGVADRWADLAVGSWSLSWNYGDGWEDLFFDTYGIAADRERIAYYRLLWDLG</sequence>
<dbReference type="CDD" id="cd05150">
    <property type="entry name" value="APH"/>
    <property type="match status" value="1"/>
</dbReference>
<accession>A0ABQ3YSM0</accession>
<evidence type="ECO:0000256" key="1">
    <source>
        <dbReference type="ARBA" id="ARBA00006219"/>
    </source>
</evidence>
<feature type="domain" description="Aminoglycoside phosphotransferase" evidence="7">
    <location>
        <begin position="39"/>
        <end position="238"/>
    </location>
</feature>
<dbReference type="Gene3D" id="3.90.1200.10">
    <property type="match status" value="1"/>
</dbReference>
<organism evidence="8 9">
    <name type="scientific">Paractinoplanes durhamensis</name>
    <dbReference type="NCBI Taxonomy" id="113563"/>
    <lineage>
        <taxon>Bacteria</taxon>
        <taxon>Bacillati</taxon>
        <taxon>Actinomycetota</taxon>
        <taxon>Actinomycetes</taxon>
        <taxon>Micromonosporales</taxon>
        <taxon>Micromonosporaceae</taxon>
        <taxon>Paractinoplanes</taxon>
    </lineage>
</organism>
<name>A0ABQ3YSM0_9ACTN</name>
<evidence type="ECO:0000313" key="8">
    <source>
        <dbReference type="EMBL" id="GIE00573.1"/>
    </source>
</evidence>
<dbReference type="Pfam" id="PF01636">
    <property type="entry name" value="APH"/>
    <property type="match status" value="1"/>
</dbReference>
<evidence type="ECO:0000256" key="2">
    <source>
        <dbReference type="ARBA" id="ARBA00022679"/>
    </source>
</evidence>
<proteinExistence type="inferred from homology"/>
<evidence type="ECO:0000256" key="3">
    <source>
        <dbReference type="ARBA" id="ARBA00022741"/>
    </source>
</evidence>
<keyword evidence="4" id="KW-0418">Kinase</keyword>
<evidence type="ECO:0000313" key="9">
    <source>
        <dbReference type="Proteomes" id="UP000637628"/>
    </source>
</evidence>
<dbReference type="Proteomes" id="UP000637628">
    <property type="component" value="Unassembled WGS sequence"/>
</dbReference>
<dbReference type="InterPro" id="IPR024165">
    <property type="entry name" value="Kan/Strep_kinase"/>
</dbReference>
<dbReference type="InterPro" id="IPR002575">
    <property type="entry name" value="Aminoglycoside_PTrfase"/>
</dbReference>
<comment type="caution">
    <text evidence="8">The sequence shown here is derived from an EMBL/GenBank/DDBJ whole genome shotgun (WGS) entry which is preliminary data.</text>
</comment>
<dbReference type="InterPro" id="IPR051678">
    <property type="entry name" value="AGP_Transferase"/>
</dbReference>
<gene>
    <name evidence="8" type="ORF">Adu01nite_19230</name>
</gene>
<keyword evidence="2" id="KW-0808">Transferase</keyword>
<dbReference type="Gene3D" id="3.30.200.20">
    <property type="entry name" value="Phosphorylase Kinase, domain 1"/>
    <property type="match status" value="1"/>
</dbReference>
<keyword evidence="3" id="KW-0547">Nucleotide-binding</keyword>